<comment type="caution">
    <text evidence="2">The sequence shown here is derived from an EMBL/GenBank/DDBJ whole genome shotgun (WGS) entry which is preliminary data.</text>
</comment>
<dbReference type="AlphaFoldDB" id="A0A8J5ZB70"/>
<reference evidence="2 3" key="1">
    <citation type="journal article" date="2021" name="bioRxiv">
        <title>The Gossypium anomalum genome as a resource for cotton improvement and evolutionary analysis of hybrid incompatibility.</title>
        <authorList>
            <person name="Grover C.E."/>
            <person name="Yuan D."/>
            <person name="Arick M.A."/>
            <person name="Miller E.R."/>
            <person name="Hu G."/>
            <person name="Peterson D.G."/>
            <person name="Wendel J.F."/>
            <person name="Udall J.A."/>
        </authorList>
    </citation>
    <scope>NUCLEOTIDE SEQUENCE [LARGE SCALE GENOMIC DNA]</scope>
    <source>
        <strain evidence="2">JFW-Udall</strain>
        <tissue evidence="2">Leaf</tissue>
    </source>
</reference>
<dbReference type="EMBL" id="JAHUZN010000006">
    <property type="protein sequence ID" value="KAG8491935.1"/>
    <property type="molecule type" value="Genomic_DNA"/>
</dbReference>
<evidence type="ECO:0000313" key="2">
    <source>
        <dbReference type="EMBL" id="KAG8491935.1"/>
    </source>
</evidence>
<dbReference type="OrthoDB" id="1698776at2759"/>
<name>A0A8J5ZB70_9ROSI</name>
<feature type="compositionally biased region" description="Basic residues" evidence="1">
    <location>
        <begin position="65"/>
        <end position="74"/>
    </location>
</feature>
<protein>
    <submittedName>
        <fullName evidence="2">Uncharacterized protein</fullName>
    </submittedName>
</protein>
<evidence type="ECO:0000256" key="1">
    <source>
        <dbReference type="SAM" id="MobiDB-lite"/>
    </source>
</evidence>
<organism evidence="2 3">
    <name type="scientific">Gossypium anomalum</name>
    <dbReference type="NCBI Taxonomy" id="47600"/>
    <lineage>
        <taxon>Eukaryota</taxon>
        <taxon>Viridiplantae</taxon>
        <taxon>Streptophyta</taxon>
        <taxon>Embryophyta</taxon>
        <taxon>Tracheophyta</taxon>
        <taxon>Spermatophyta</taxon>
        <taxon>Magnoliopsida</taxon>
        <taxon>eudicotyledons</taxon>
        <taxon>Gunneridae</taxon>
        <taxon>Pentapetalae</taxon>
        <taxon>rosids</taxon>
        <taxon>malvids</taxon>
        <taxon>Malvales</taxon>
        <taxon>Malvaceae</taxon>
        <taxon>Malvoideae</taxon>
        <taxon>Gossypium</taxon>
    </lineage>
</organism>
<dbReference type="Proteomes" id="UP000701853">
    <property type="component" value="Chromosome 6"/>
</dbReference>
<sequence length="81" mass="9024">MLKMNGANRSAEAMGCKNALVGERSTLRGNTCMNRNRQSGSKNVGLINTKNCENPNASKTQGFLRKVHPRKVSRKINNYEE</sequence>
<feature type="compositionally biased region" description="Polar residues" evidence="1">
    <location>
        <begin position="30"/>
        <end position="61"/>
    </location>
</feature>
<gene>
    <name evidence="2" type="ORF">CXB51_015273</name>
</gene>
<evidence type="ECO:0000313" key="3">
    <source>
        <dbReference type="Proteomes" id="UP000701853"/>
    </source>
</evidence>
<accession>A0A8J5ZB70</accession>
<proteinExistence type="predicted"/>
<feature type="region of interest" description="Disordered" evidence="1">
    <location>
        <begin position="30"/>
        <end position="81"/>
    </location>
</feature>
<keyword evidence="3" id="KW-1185">Reference proteome</keyword>